<dbReference type="SUPFAM" id="SSF53335">
    <property type="entry name" value="S-adenosyl-L-methionine-dependent methyltransferases"/>
    <property type="match status" value="1"/>
</dbReference>
<feature type="signal peptide" evidence="8">
    <location>
        <begin position="1"/>
        <end position="21"/>
    </location>
</feature>
<comment type="subcellular location">
    <subcellularLocation>
        <location evidence="1 7">Cytoplasm</location>
    </subcellularLocation>
</comment>
<dbReference type="PANTHER" id="PTHR11579">
    <property type="entry name" value="PROTEIN-L-ISOASPARTATE O-METHYLTRANSFERASE"/>
    <property type="match status" value="1"/>
</dbReference>
<comment type="catalytic activity">
    <reaction evidence="7">
        <text>[protein]-L-isoaspartate + S-adenosyl-L-methionine = [protein]-L-isoaspartate alpha-methyl ester + S-adenosyl-L-homocysteine</text>
        <dbReference type="Rhea" id="RHEA:12705"/>
        <dbReference type="Rhea" id="RHEA-COMP:12143"/>
        <dbReference type="Rhea" id="RHEA-COMP:12144"/>
        <dbReference type="ChEBI" id="CHEBI:57856"/>
        <dbReference type="ChEBI" id="CHEBI:59789"/>
        <dbReference type="ChEBI" id="CHEBI:90596"/>
        <dbReference type="ChEBI" id="CHEBI:90598"/>
        <dbReference type="EC" id="2.1.1.77"/>
    </reaction>
</comment>
<dbReference type="GO" id="GO:0030091">
    <property type="term" value="P:protein repair"/>
    <property type="evidence" value="ECO:0007669"/>
    <property type="project" value="UniProtKB-UniRule"/>
</dbReference>
<keyword evidence="6 7" id="KW-0949">S-adenosyl-L-methionine</keyword>
<dbReference type="NCBIfam" id="TIGR00080">
    <property type="entry name" value="pimt"/>
    <property type="match status" value="1"/>
</dbReference>
<accession>A0A7W5H5B4</accession>
<dbReference type="Gene3D" id="3.40.50.150">
    <property type="entry name" value="Vaccinia Virus protein VP39"/>
    <property type="match status" value="1"/>
</dbReference>
<dbReference type="GO" id="GO:0004719">
    <property type="term" value="F:protein-L-isoaspartate (D-aspartate) O-methyltransferase activity"/>
    <property type="evidence" value="ECO:0007669"/>
    <property type="project" value="UniProtKB-UniRule"/>
</dbReference>
<sequence length="491" mass="52880">MKSLPLCFSVALSAWLTVQFASPVASQDIPADTDVDAASSTASTHRSPPPAFAVPSIVSEPSRIVLAQSSGSSESGASSKPDPYAAARKRLVDSRIRTAGVINERVLWAIAETPRHEFVPAAVRDKAYFDMALPIGAAQTISSPFIVASMTETLDPQPTDRVLEIGTGSGYQAAVLSPLVADVYSIEIVESLGLTARGVLDRLGYENVHTKIGDGFLGWPDKAPFDKIIVTCSPESVPVPLVEQLREGGSMIIPVGERYQQTLYRMIKRDGKLIREPLRPTLFVPMTGTAESGRKALPDPANPVIVNGDFEQASPAAKPAEEVPPVGTEPVGVDAIRDALHPLGAPAPNPADFIEGWYYGRQVTRFVEDGNAMARFENQTAGLGSHLLQGIAIDGSQVSTIRLSARVRTDNVVKGPESDAWPMLAISYYDANRRDLGMITLGPYRGTRDWKKDSRVLRVPPAAKEAIIRIGLFGATGRVDFDDVQIEKMSR</sequence>
<evidence type="ECO:0000256" key="4">
    <source>
        <dbReference type="ARBA" id="ARBA00022603"/>
    </source>
</evidence>
<dbReference type="InterPro" id="IPR029063">
    <property type="entry name" value="SAM-dependent_MTases_sf"/>
</dbReference>
<evidence type="ECO:0000256" key="7">
    <source>
        <dbReference type="HAMAP-Rule" id="MF_00090"/>
    </source>
</evidence>
<evidence type="ECO:0000256" key="1">
    <source>
        <dbReference type="ARBA" id="ARBA00004496"/>
    </source>
</evidence>
<dbReference type="AlphaFoldDB" id="A0A7W5H5B4"/>
<evidence type="ECO:0000313" key="10">
    <source>
        <dbReference type="Proteomes" id="UP000536179"/>
    </source>
</evidence>
<dbReference type="PROSITE" id="PS01279">
    <property type="entry name" value="PCMT"/>
    <property type="match status" value="1"/>
</dbReference>
<keyword evidence="3 7" id="KW-0963">Cytoplasm</keyword>
<comment type="similarity">
    <text evidence="2 7">Belongs to the methyltransferase superfamily. L-isoaspartyl/D-aspartyl protein methyltransferase family.</text>
</comment>
<dbReference type="GO" id="GO:0032259">
    <property type="term" value="P:methylation"/>
    <property type="evidence" value="ECO:0007669"/>
    <property type="project" value="UniProtKB-KW"/>
</dbReference>
<dbReference type="EMBL" id="JACHXU010000004">
    <property type="protein sequence ID" value="MBB3205671.1"/>
    <property type="molecule type" value="Genomic_DNA"/>
</dbReference>
<comment type="caution">
    <text evidence="9">The sequence shown here is derived from an EMBL/GenBank/DDBJ whole genome shotgun (WGS) entry which is preliminary data.</text>
</comment>
<comment type="function">
    <text evidence="7">Catalyzes the methyl esterification of L-isoaspartyl residues in peptides and proteins that result from spontaneous decomposition of normal L-aspartyl and L-asparaginyl residues. It plays a role in the repair and/or degradation of damaged proteins.</text>
</comment>
<evidence type="ECO:0000256" key="5">
    <source>
        <dbReference type="ARBA" id="ARBA00022679"/>
    </source>
</evidence>
<dbReference type="HAMAP" id="MF_00090">
    <property type="entry name" value="PIMT"/>
    <property type="match status" value="1"/>
</dbReference>
<name>A0A7W5H5B4_9BACT</name>
<organism evidence="9 10">
    <name type="scientific">Aporhodopirellula rubra</name>
    <dbReference type="NCBI Taxonomy" id="980271"/>
    <lineage>
        <taxon>Bacteria</taxon>
        <taxon>Pseudomonadati</taxon>
        <taxon>Planctomycetota</taxon>
        <taxon>Planctomycetia</taxon>
        <taxon>Pirellulales</taxon>
        <taxon>Pirellulaceae</taxon>
        <taxon>Aporhodopirellula</taxon>
    </lineage>
</organism>
<keyword evidence="10" id="KW-1185">Reference proteome</keyword>
<dbReference type="Proteomes" id="UP000536179">
    <property type="component" value="Unassembled WGS sequence"/>
</dbReference>
<keyword evidence="5 7" id="KW-0808">Transferase</keyword>
<dbReference type="Gene3D" id="2.60.120.260">
    <property type="entry name" value="Galactose-binding domain-like"/>
    <property type="match status" value="1"/>
</dbReference>
<feature type="active site" evidence="7">
    <location>
        <position position="142"/>
    </location>
</feature>
<dbReference type="FunFam" id="3.40.50.150:FF:000010">
    <property type="entry name" value="Protein-L-isoaspartate O-methyltransferase"/>
    <property type="match status" value="1"/>
</dbReference>
<gene>
    <name evidence="7" type="primary">pcm</name>
    <name evidence="9" type="ORF">FHS27_001475</name>
</gene>
<dbReference type="EC" id="2.1.1.77" evidence="7"/>
<evidence type="ECO:0000256" key="6">
    <source>
        <dbReference type="ARBA" id="ARBA00022691"/>
    </source>
</evidence>
<evidence type="ECO:0000256" key="8">
    <source>
        <dbReference type="SAM" id="SignalP"/>
    </source>
</evidence>
<dbReference type="GO" id="GO:0005737">
    <property type="term" value="C:cytoplasm"/>
    <property type="evidence" value="ECO:0007669"/>
    <property type="project" value="UniProtKB-SubCell"/>
</dbReference>
<dbReference type="RefSeq" id="WP_184303509.1">
    <property type="nucleotide sequence ID" value="NZ_JACHXU010000004.1"/>
</dbReference>
<evidence type="ECO:0000313" key="9">
    <source>
        <dbReference type="EMBL" id="MBB3205671.1"/>
    </source>
</evidence>
<evidence type="ECO:0000256" key="2">
    <source>
        <dbReference type="ARBA" id="ARBA00005369"/>
    </source>
</evidence>
<reference evidence="9 10" key="1">
    <citation type="submission" date="2020-08" db="EMBL/GenBank/DDBJ databases">
        <title>Genomic Encyclopedia of Type Strains, Phase III (KMG-III): the genomes of soil and plant-associated and newly described type strains.</title>
        <authorList>
            <person name="Whitman W."/>
        </authorList>
    </citation>
    <scope>NUCLEOTIDE SEQUENCE [LARGE SCALE GENOMIC DNA]</scope>
    <source>
        <strain evidence="9 10">CECT 8075</strain>
    </source>
</reference>
<dbReference type="NCBIfam" id="NF001453">
    <property type="entry name" value="PRK00312.1"/>
    <property type="match status" value="1"/>
</dbReference>
<proteinExistence type="inferred from homology"/>
<feature type="chain" id="PRO_5030802148" description="Protein-L-isoaspartate O-methyltransferase" evidence="8">
    <location>
        <begin position="22"/>
        <end position="491"/>
    </location>
</feature>
<keyword evidence="8" id="KW-0732">Signal</keyword>
<dbReference type="InterPro" id="IPR000682">
    <property type="entry name" value="PCMT"/>
</dbReference>
<dbReference type="CDD" id="cd02440">
    <property type="entry name" value="AdoMet_MTases"/>
    <property type="match status" value="1"/>
</dbReference>
<protein>
    <recommendedName>
        <fullName evidence="7">Protein-L-isoaspartate O-methyltransferase</fullName>
        <ecNumber evidence="7">2.1.1.77</ecNumber>
    </recommendedName>
    <alternativeName>
        <fullName evidence="7">L-isoaspartyl protein carboxyl methyltransferase</fullName>
    </alternativeName>
    <alternativeName>
        <fullName evidence="7">Protein L-isoaspartyl methyltransferase</fullName>
    </alternativeName>
    <alternativeName>
        <fullName evidence="7">Protein-beta-aspartate methyltransferase</fullName>
        <shortName evidence="7">PIMT</shortName>
    </alternativeName>
</protein>
<evidence type="ECO:0000256" key="3">
    <source>
        <dbReference type="ARBA" id="ARBA00022490"/>
    </source>
</evidence>
<keyword evidence="4 7" id="KW-0489">Methyltransferase</keyword>
<dbReference type="PANTHER" id="PTHR11579:SF0">
    <property type="entry name" value="PROTEIN-L-ISOASPARTATE(D-ASPARTATE) O-METHYLTRANSFERASE"/>
    <property type="match status" value="1"/>
</dbReference>
<dbReference type="Pfam" id="PF01135">
    <property type="entry name" value="PCMT"/>
    <property type="match status" value="1"/>
</dbReference>